<dbReference type="Gene3D" id="1.10.1740.10">
    <property type="match status" value="1"/>
</dbReference>
<dbReference type="AlphaFoldDB" id="A0A7X4YVS0"/>
<dbReference type="InterPro" id="IPR029068">
    <property type="entry name" value="Glyas_Bleomycin-R_OHBP_Dase"/>
</dbReference>
<comment type="caution">
    <text evidence="8">The sequence shown here is derived from an EMBL/GenBank/DDBJ whole genome shotgun (WGS) entry which is preliminary data.</text>
</comment>
<keyword evidence="5" id="KW-0804">Transcription</keyword>
<gene>
    <name evidence="8" type="ORF">GT003_26045</name>
</gene>
<organism evidence="8 9">
    <name type="scientific">Paenibacillus sacheonensis</name>
    <dbReference type="NCBI Taxonomy" id="742054"/>
    <lineage>
        <taxon>Bacteria</taxon>
        <taxon>Bacillati</taxon>
        <taxon>Bacillota</taxon>
        <taxon>Bacilli</taxon>
        <taxon>Bacillales</taxon>
        <taxon>Paenibacillaceae</taxon>
        <taxon>Paenibacillus</taxon>
    </lineage>
</organism>
<evidence type="ECO:0000256" key="5">
    <source>
        <dbReference type="ARBA" id="ARBA00023163"/>
    </source>
</evidence>
<comment type="similarity">
    <text evidence="1">Belongs to the sigma-70 factor family. ECF subfamily.</text>
</comment>
<evidence type="ECO:0000259" key="7">
    <source>
        <dbReference type="Pfam" id="PF08281"/>
    </source>
</evidence>
<evidence type="ECO:0000259" key="6">
    <source>
        <dbReference type="Pfam" id="PF04542"/>
    </source>
</evidence>
<dbReference type="PANTHER" id="PTHR43133:SF8">
    <property type="entry name" value="RNA POLYMERASE SIGMA FACTOR HI_1459-RELATED"/>
    <property type="match status" value="1"/>
</dbReference>
<dbReference type="GO" id="GO:0006352">
    <property type="term" value="P:DNA-templated transcription initiation"/>
    <property type="evidence" value="ECO:0007669"/>
    <property type="project" value="InterPro"/>
</dbReference>
<keyword evidence="9" id="KW-1185">Reference proteome</keyword>
<dbReference type="Proteomes" id="UP000558113">
    <property type="component" value="Unassembled WGS sequence"/>
</dbReference>
<evidence type="ECO:0000256" key="3">
    <source>
        <dbReference type="ARBA" id="ARBA00023082"/>
    </source>
</evidence>
<dbReference type="SUPFAM" id="SSF54593">
    <property type="entry name" value="Glyoxalase/Bleomycin resistance protein/Dihydroxybiphenyl dioxygenase"/>
    <property type="match status" value="1"/>
</dbReference>
<name>A0A7X4YVS0_9BACL</name>
<dbReference type="InterPro" id="IPR013249">
    <property type="entry name" value="RNA_pol_sigma70_r4_t2"/>
</dbReference>
<keyword evidence="4" id="KW-0238">DNA-binding</keyword>
<dbReference type="SUPFAM" id="SSF88946">
    <property type="entry name" value="Sigma2 domain of RNA polymerase sigma factors"/>
    <property type="match status" value="1"/>
</dbReference>
<evidence type="ECO:0000256" key="1">
    <source>
        <dbReference type="ARBA" id="ARBA00010641"/>
    </source>
</evidence>
<dbReference type="GO" id="GO:0016987">
    <property type="term" value="F:sigma factor activity"/>
    <property type="evidence" value="ECO:0007669"/>
    <property type="project" value="UniProtKB-KW"/>
</dbReference>
<dbReference type="InterPro" id="IPR007627">
    <property type="entry name" value="RNA_pol_sigma70_r2"/>
</dbReference>
<dbReference type="OrthoDB" id="2381154at2"/>
<dbReference type="NCBIfam" id="TIGR02937">
    <property type="entry name" value="sigma70-ECF"/>
    <property type="match status" value="1"/>
</dbReference>
<keyword evidence="2" id="KW-0805">Transcription regulation</keyword>
<protein>
    <submittedName>
        <fullName evidence="8">Sigma-70 family RNA polymerase sigma factor</fullName>
    </submittedName>
</protein>
<dbReference type="Pfam" id="PF04542">
    <property type="entry name" value="Sigma70_r2"/>
    <property type="match status" value="1"/>
</dbReference>
<evidence type="ECO:0000256" key="4">
    <source>
        <dbReference type="ARBA" id="ARBA00023125"/>
    </source>
</evidence>
<dbReference type="Pfam" id="PF08281">
    <property type="entry name" value="Sigma70_r4_2"/>
    <property type="match status" value="1"/>
</dbReference>
<dbReference type="SUPFAM" id="SSF88659">
    <property type="entry name" value="Sigma3 and sigma4 domains of RNA polymerase sigma factors"/>
    <property type="match status" value="1"/>
</dbReference>
<evidence type="ECO:0000256" key="2">
    <source>
        <dbReference type="ARBA" id="ARBA00023015"/>
    </source>
</evidence>
<dbReference type="InterPro" id="IPR014284">
    <property type="entry name" value="RNA_pol_sigma-70_dom"/>
</dbReference>
<reference evidence="8 9" key="1">
    <citation type="submission" date="2020-01" db="EMBL/GenBank/DDBJ databases">
        <title>Paenibacillus soybeanensis sp. nov. isolated from the nodules of soybean (Glycine max(L.) Merr).</title>
        <authorList>
            <person name="Wang H."/>
        </authorList>
    </citation>
    <scope>NUCLEOTIDE SEQUENCE [LARGE SCALE GENOMIC DNA]</scope>
    <source>
        <strain evidence="8 9">DSM 23054</strain>
    </source>
</reference>
<feature type="domain" description="RNA polymerase sigma factor 70 region 4 type 2" evidence="7">
    <location>
        <begin position="102"/>
        <end position="154"/>
    </location>
</feature>
<dbReference type="InterPro" id="IPR036388">
    <property type="entry name" value="WH-like_DNA-bd_sf"/>
</dbReference>
<feature type="domain" description="RNA polymerase sigma-70 region 2" evidence="6">
    <location>
        <begin position="12"/>
        <end position="76"/>
    </location>
</feature>
<dbReference type="InterPro" id="IPR013324">
    <property type="entry name" value="RNA_pol_sigma_r3/r4-like"/>
</dbReference>
<dbReference type="Gene3D" id="1.10.10.10">
    <property type="entry name" value="Winged helix-like DNA-binding domain superfamily/Winged helix DNA-binding domain"/>
    <property type="match status" value="1"/>
</dbReference>
<dbReference type="InterPro" id="IPR013325">
    <property type="entry name" value="RNA_pol_sigma_r2"/>
</dbReference>
<dbReference type="RefSeq" id="WP_161703500.1">
    <property type="nucleotide sequence ID" value="NZ_JAAAMU010000019.1"/>
</dbReference>
<proteinExistence type="inferred from homology"/>
<dbReference type="EMBL" id="JAAAMU010000019">
    <property type="protein sequence ID" value="NBC72474.1"/>
    <property type="molecule type" value="Genomic_DNA"/>
</dbReference>
<dbReference type="InterPro" id="IPR039425">
    <property type="entry name" value="RNA_pol_sigma-70-like"/>
</dbReference>
<keyword evidence="3" id="KW-0731">Sigma factor</keyword>
<accession>A0A7X4YVS0</accession>
<dbReference type="GO" id="GO:0003677">
    <property type="term" value="F:DNA binding"/>
    <property type="evidence" value="ECO:0007669"/>
    <property type="project" value="UniProtKB-KW"/>
</dbReference>
<sequence length="237" mass="26916">MMDHSDWLIGLRPDLLRYCRSLCGRGTQGWEAEDVAQEVVTKLLGRRAQDPEFRPTKTYVLRTARNLWIDRLRKRQEVPVPDMPEWLETSAYRDESPYATRELLDTLIRRLPPRPFVILLLCDIFGFTAKETANCIDSAEVAVQVALSRARSRLRQLASREPGPDAAAASASISVPQARLLDEVAEAFRRHDPKRIYQAYLRLYESGATITRIRTSPGGILSFTFRDPDGNLLMVSG</sequence>
<evidence type="ECO:0000313" key="9">
    <source>
        <dbReference type="Proteomes" id="UP000558113"/>
    </source>
</evidence>
<evidence type="ECO:0000313" key="8">
    <source>
        <dbReference type="EMBL" id="NBC72474.1"/>
    </source>
</evidence>
<dbReference type="PANTHER" id="PTHR43133">
    <property type="entry name" value="RNA POLYMERASE ECF-TYPE SIGMA FACTO"/>
    <property type="match status" value="1"/>
</dbReference>